<reference evidence="15 16" key="1">
    <citation type="journal article" date="2020" name="Nature">
        <title>Six reference-quality genomes reveal evolution of bat adaptations.</title>
        <authorList>
            <person name="Jebb D."/>
            <person name="Huang Z."/>
            <person name="Pippel M."/>
            <person name="Hughes G.M."/>
            <person name="Lavrichenko K."/>
            <person name="Devanna P."/>
            <person name="Winkler S."/>
            <person name="Jermiin L.S."/>
            <person name="Skirmuntt E.C."/>
            <person name="Katzourakis A."/>
            <person name="Burkitt-Gray L."/>
            <person name="Ray D.A."/>
            <person name="Sullivan K.A.M."/>
            <person name="Roscito J.G."/>
            <person name="Kirilenko B.M."/>
            <person name="Davalos L.M."/>
            <person name="Corthals A.P."/>
            <person name="Power M.L."/>
            <person name="Jones G."/>
            <person name="Ransome R.D."/>
            <person name="Dechmann D.K.N."/>
            <person name="Locatelli A.G."/>
            <person name="Puechmaille S.J."/>
            <person name="Fedrigo O."/>
            <person name="Jarvis E.D."/>
            <person name="Hiller M."/>
            <person name="Vernes S.C."/>
            <person name="Myers E.W."/>
            <person name="Teeling E.C."/>
        </authorList>
    </citation>
    <scope>NUCLEOTIDE SEQUENCE [LARGE SCALE GENOMIC DNA]</scope>
    <source>
        <strain evidence="15">MRhiFer1</strain>
        <tissue evidence="15">Lung</tissue>
    </source>
</reference>
<dbReference type="InterPro" id="IPR050780">
    <property type="entry name" value="Mucin_vWF_Thrombospondin_sf"/>
</dbReference>
<feature type="domain" description="CTCK" evidence="12">
    <location>
        <begin position="2223"/>
        <end position="2311"/>
    </location>
</feature>
<dbReference type="InterPro" id="IPR001846">
    <property type="entry name" value="VWF_type-D"/>
</dbReference>
<evidence type="ECO:0000256" key="11">
    <source>
        <dbReference type="SAM" id="SignalP"/>
    </source>
</evidence>
<dbReference type="CDD" id="cd19941">
    <property type="entry name" value="TIL"/>
    <property type="match status" value="3"/>
</dbReference>
<feature type="domain" description="VWFD" evidence="14">
    <location>
        <begin position="432"/>
        <end position="607"/>
    </location>
</feature>
<dbReference type="Pfam" id="PF25962">
    <property type="entry name" value="TIL_OTOGL_Mucin"/>
    <property type="match status" value="1"/>
</dbReference>
<dbReference type="Pfam" id="PF13330">
    <property type="entry name" value="Mucin2_WxxW"/>
    <property type="match status" value="1"/>
</dbReference>
<evidence type="ECO:0000259" key="13">
    <source>
        <dbReference type="PROSITE" id="PS50184"/>
    </source>
</evidence>
<keyword evidence="5" id="KW-0186">Copper</keyword>
<protein>
    <recommendedName>
        <fullName evidence="17">Mucin 5AC, oligomeric mucus/gel-forming</fullName>
    </recommendedName>
</protein>
<dbReference type="PROSITE" id="PS51233">
    <property type="entry name" value="VWFD"/>
    <property type="match status" value="4"/>
</dbReference>
<sequence>MGVGWRTLAPLWALALALACAQHTGGAQDGSVESAYEHQDLPLNPQGPDAHPVLGVTILPPQRTTPVVRALNPAHNGRVCSTWGNFHYKTFDGDVFRFPGRCNYVFSAHCGATYEDFNIQLRRGLGSNATVLSRVTMKLSGVVVELTKDFVLVDGHPIQLPFSRSGVLVEHSSSYLKVVARLGLVFMWNQDDSFLLELDTKYANQTCGLCGDFNGVPVFNEFLSHDVKLTPIEFGNLQKMDGPTEQCQDPVLPAPPMNCSTGNGICEEILSGKLFLGCNPLVDASSYVDACRQDLCLCEHTDLTSCICHTLAEYSRQCAHAGGLPLDWRGPDLCPQTCPFNMQYRECGSPCADTCSNLEHSQLCEDHCVAGCFCPKGMVFDDINQTGCVPVSQCPCVYNGVTYAPGAVYSTDCTNCTCSGGQWSCQEVPCPGTCSVLGGAHFSTFDEKLYTVHGDCSYVLAKPCDSSAFTVLAELRRCGLTDSETCLRSLTLSLGGGQTVVVVKASGEVFVNQIYTQLPVSAANVTLFRPSTFFIIAQTNLGLQVDIQLVPIMQVFVRLAPEFRSLMCGLCGNFNQNQADDFRTLSGVVEGTAAAFANTWKTQAACPNVKNSFEDPCSLSVENEKFAQHWCSWLTDPQGPFTQCHAAVNPGTYYSNCLFDTCNCEKSEDCLCAALSSYVRACAAKGVLLSSWRDGVCTKPMDTCPNSMTYQYHISSCQPTCRARSDQDVTCGVSFVPVDGCTCPQGTFLDDMGKCVPAISCPCYHGDTVIPNGESLHERGAVCTCTQGTLTCIGGPAPAPVCAPPMVYSDCRNATPGDAGAGCQKSCHTLDMDCYSPQCVPGCVCPDGLVADGEGGCIASADCPCVHNGASYQAGQTIRVGCNTCTCKSRMWQCTEEPCLATCAVYGDGHYFTFDGQRYSFNGNCEYTLVQDHCGGNGSAQDAFRVVTENVPCGTTGTTCSKAIKIFLGSYELKLSDGKVEVIEKGAGQEVPYSIRQVGIYLVVNTDAGLTLLWDKKTSIFLRLGPEFKGRVCGLCGNFDDNAVNDFTTRSRSVVGDVLEFGNSWKFSPSCPDAPAPRDPCTANPSRKSWAQKQCSIITGAAFTACHAHVEPAKYYEACVTDACACDSGGDCECFCTAVAAYAQACHEVGVCVSWRTPDVCPLFCDYYNPEGQCEWHYQPCGAPCLRTCRNPRGQCLQDARGLEGCYPNCPPEAPIFDEDQMQCVATCPIPTLPPPCQVRGKTYLPGAVVPSDENCHSCVCTESGVQCTYDTEACVCTYNGQRFRPGDIIYHTTDGTGACISAHCGANGTIERRVHTCSPTTSVPHTTFSFSTPPIATTTTAPVSIAETTHPTPGTTTCQPQCTWTNWFDVDFPSPGPHGGDLETYSNIVRSGERICRRPEYITHLECRAENHPDVSIEKLGQVVECNPDVGLVCHNRDQTGRFQMCLNYEIRVLCCEPREGCPLTSVTPTAESASTIPTVTWAAPSTPICYCSVSDQLYPAGSIIYQQTDLAGHCYYAVCSLDCHVVRQTGQACPSSAPPPTTATSPPGSSPSAPVPVTQEGCPNAVPPRMKGETWAMPNCSQATCEGNNVITLQPRPCPQLQEPTCANGYPALKVADEDGCCMHYQCQCVCSGWGDPHYITFDGTYYTFLDNCTYVLVQQVVPVYGHLRVLINNYFCDAEDGLSCPQSIIVEYQQDRVTLTRKPVRGQMTNEIVFNSKVVSPGFQKRGIVISQVGIKMYVTIPEIGVQVMFSGLIFSVQVPFSKFANNTEGQCGTCTNDQKDECRLPGGAVVTSCSDMSGHWKVTDPNQPSCYGPPPTPTAVGPTTPPAPCPPSPICQLILSEVFEMCHAVIPPGPYYQGCVFDQCHMTTSSDVVCSSLELYASLCASHGVCIDWRGQTNHTCPFTCPADKVYRPCGPSNPPTCYGSDSTSLVALEDAGPVTEGCFCPEDMTLFSTTMDICVPTGCPRCMGPHGEPVEPGHTVHIDCQECTCDGSTRSLSCRRQPCPLPPTCPEPGSVPVPVAPQAGQCCPQYHCACNASYCPPPADCPEGSHQVLTYKEGACCPSQKCSWTVCSVNGTLYQPGAVVSSSPCETCRCEVLGGAQSDRFMISCETQTCNTHCPVGFEYQAQSGQCCGLCVQVACVMNTSDTAAHLFYPGESWSDPGNPCVTHECEKHQDGLVVVTTKQACPPLRCPADQARLSDDGCCLLCPQPQPQNQSTCAVYYQQQVIQLQGCSSMEPVRLAYCQGNCGDTTSMYSLEANAVQHRCSCCQELRASLRNVTLSCADGSRRAFSYTQVEECGCVGLQCDPHGDPERGHWSRGARAPPLA</sequence>
<dbReference type="PANTHER" id="PTHR11339:SF401">
    <property type="entry name" value="MUCIN-5AC"/>
    <property type="match status" value="1"/>
</dbReference>
<feature type="region of interest" description="Disordered" evidence="10">
    <location>
        <begin position="1537"/>
        <end position="1565"/>
    </location>
</feature>
<feature type="domain" description="VWFD" evidence="14">
    <location>
        <begin position="78"/>
        <end position="248"/>
    </location>
</feature>
<keyword evidence="3 11" id="KW-0732">Signal</keyword>
<proteinExistence type="predicted"/>
<feature type="domain" description="VWFC" evidence="13">
    <location>
        <begin position="1969"/>
        <end position="2038"/>
    </location>
</feature>
<dbReference type="InterPro" id="IPR002919">
    <property type="entry name" value="TIL_dom"/>
</dbReference>
<dbReference type="SUPFAM" id="SSF57567">
    <property type="entry name" value="Serine protease inhibitors"/>
    <property type="match status" value="4"/>
</dbReference>
<comment type="subcellular location">
    <subcellularLocation>
        <location evidence="1">Secreted</location>
    </subcellularLocation>
</comment>
<dbReference type="InterPro" id="IPR014853">
    <property type="entry name" value="VWF/SSPO/ZAN-like_Cys-rich_dom"/>
</dbReference>
<keyword evidence="6 9" id="KW-1015">Disulfide bond</keyword>
<evidence type="ECO:0000256" key="8">
    <source>
        <dbReference type="ARBA" id="ARBA00063950"/>
    </source>
</evidence>
<dbReference type="InterPro" id="IPR058753">
    <property type="entry name" value="TIL_OTOGL_Mucin"/>
</dbReference>
<dbReference type="GO" id="GO:0005576">
    <property type="term" value="C:extracellular region"/>
    <property type="evidence" value="ECO:0007669"/>
    <property type="project" value="UniProtKB-SubCell"/>
</dbReference>
<dbReference type="PROSITE" id="PS01185">
    <property type="entry name" value="CTCK_1"/>
    <property type="match status" value="1"/>
</dbReference>
<dbReference type="PROSITE" id="PS50184">
    <property type="entry name" value="VWFC_2"/>
    <property type="match status" value="2"/>
</dbReference>
<evidence type="ECO:0000256" key="2">
    <source>
        <dbReference type="ARBA" id="ARBA00022525"/>
    </source>
</evidence>
<comment type="caution">
    <text evidence="9">Lacks conserved residue(s) required for the propagation of feature annotation.</text>
</comment>
<evidence type="ECO:0000313" key="16">
    <source>
        <dbReference type="Proteomes" id="UP000585614"/>
    </source>
</evidence>
<dbReference type="InterPro" id="IPR025155">
    <property type="entry name" value="WxxW_domain"/>
</dbReference>
<dbReference type="PANTHER" id="PTHR11339">
    <property type="entry name" value="EXTRACELLULAR MATRIX GLYCOPROTEIN RELATED"/>
    <property type="match status" value="1"/>
</dbReference>
<dbReference type="InterPro" id="IPR001007">
    <property type="entry name" value="VWF_dom"/>
</dbReference>
<feature type="signal peptide" evidence="11">
    <location>
        <begin position="1"/>
        <end position="21"/>
    </location>
</feature>
<name>A0A7J7W857_RHIFE</name>
<dbReference type="EMBL" id="JACAGC010000011">
    <property type="protein sequence ID" value="KAF6333486.1"/>
    <property type="molecule type" value="Genomic_DNA"/>
</dbReference>
<feature type="compositionally biased region" description="Low complexity" evidence="10">
    <location>
        <begin position="1544"/>
        <end position="1560"/>
    </location>
</feature>
<dbReference type="PROSITE" id="PS01225">
    <property type="entry name" value="CTCK_2"/>
    <property type="match status" value="1"/>
</dbReference>
<accession>A0A7J7W857</accession>
<dbReference type="SMART" id="SM00041">
    <property type="entry name" value="CT"/>
    <property type="match status" value="1"/>
</dbReference>
<evidence type="ECO:0000256" key="1">
    <source>
        <dbReference type="ARBA" id="ARBA00004613"/>
    </source>
</evidence>
<dbReference type="Pfam" id="PF00094">
    <property type="entry name" value="VWD"/>
    <property type="match status" value="4"/>
</dbReference>
<evidence type="ECO:0008006" key="17">
    <source>
        <dbReference type="Google" id="ProtNLM"/>
    </source>
</evidence>
<evidence type="ECO:0000256" key="3">
    <source>
        <dbReference type="ARBA" id="ARBA00022729"/>
    </source>
</evidence>
<comment type="subunit">
    <text evidence="8">Homomultimer; disulfide-linked. The N- and C-terminus mediate their assembly into higher order structures to form filaments. The CTCK domains of two polypeptides associate in the endoplasmic reticulum to generate intermolecularly disulfide-bonded dimers. These dimers progress to the Golgi apparatus, which is a more acidic environment than the endoplasmic reticulum. Under acidic conditions, the N-termini form non-covalent intermolecular interactions that juxtapose assemblies from different CTCK-linked dimers to produce long, disulfide-linked polymers that remain highly compact until secretion.</text>
</comment>
<organism evidence="15 16">
    <name type="scientific">Rhinolophus ferrumequinum</name>
    <name type="common">Greater horseshoe bat</name>
    <dbReference type="NCBI Taxonomy" id="59479"/>
    <lineage>
        <taxon>Eukaryota</taxon>
        <taxon>Metazoa</taxon>
        <taxon>Chordata</taxon>
        <taxon>Craniata</taxon>
        <taxon>Vertebrata</taxon>
        <taxon>Euteleostomi</taxon>
        <taxon>Mammalia</taxon>
        <taxon>Eutheria</taxon>
        <taxon>Laurasiatheria</taxon>
        <taxon>Chiroptera</taxon>
        <taxon>Yinpterochiroptera</taxon>
        <taxon>Rhinolophoidea</taxon>
        <taxon>Rhinolophidae</taxon>
        <taxon>Rhinolophinae</taxon>
        <taxon>Rhinolophus</taxon>
    </lineage>
</organism>
<evidence type="ECO:0000256" key="4">
    <source>
        <dbReference type="ARBA" id="ARBA00022737"/>
    </source>
</evidence>
<dbReference type="InterPro" id="IPR036084">
    <property type="entry name" value="Ser_inhib-like_sf"/>
</dbReference>
<dbReference type="PROSITE" id="PS01208">
    <property type="entry name" value="VWFC_1"/>
    <property type="match status" value="2"/>
</dbReference>
<dbReference type="Proteomes" id="UP000585614">
    <property type="component" value="Unassembled WGS sequence"/>
</dbReference>
<dbReference type="FunFam" id="2.10.25.10:FF:000153">
    <property type="entry name" value="MUC5B isoform 1"/>
    <property type="match status" value="1"/>
</dbReference>
<dbReference type="InterPro" id="IPR006207">
    <property type="entry name" value="Cys_knot_C"/>
</dbReference>
<dbReference type="SMART" id="SM00832">
    <property type="entry name" value="C8"/>
    <property type="match status" value="4"/>
</dbReference>
<dbReference type="SMART" id="SM00215">
    <property type="entry name" value="VWC_out"/>
    <property type="match status" value="3"/>
</dbReference>
<keyword evidence="7" id="KW-0325">Glycoprotein</keyword>
<evidence type="ECO:0000259" key="14">
    <source>
        <dbReference type="PROSITE" id="PS51233"/>
    </source>
</evidence>
<evidence type="ECO:0000259" key="12">
    <source>
        <dbReference type="PROSITE" id="PS01225"/>
    </source>
</evidence>
<evidence type="ECO:0000256" key="10">
    <source>
        <dbReference type="SAM" id="MobiDB-lite"/>
    </source>
</evidence>
<evidence type="ECO:0000256" key="7">
    <source>
        <dbReference type="ARBA" id="ARBA00023180"/>
    </source>
</evidence>
<keyword evidence="2" id="KW-0964">Secreted</keyword>
<feature type="domain" description="VWFC" evidence="13">
    <location>
        <begin position="2074"/>
        <end position="2141"/>
    </location>
</feature>
<evidence type="ECO:0000256" key="6">
    <source>
        <dbReference type="ARBA" id="ARBA00023157"/>
    </source>
</evidence>
<keyword evidence="4" id="KW-0677">Repeat</keyword>
<gene>
    <name evidence="15" type="ORF">mRhiFer1_008229</name>
</gene>
<dbReference type="FunFam" id="2.10.25.10:FF:000674">
    <property type="entry name" value="Mucin-2"/>
    <property type="match status" value="1"/>
</dbReference>
<dbReference type="SMART" id="SM00216">
    <property type="entry name" value="VWD"/>
    <property type="match status" value="4"/>
</dbReference>
<feature type="chain" id="PRO_5029654628" description="Mucin 5AC, oligomeric mucus/gel-forming" evidence="11">
    <location>
        <begin position="22"/>
        <end position="2331"/>
    </location>
</feature>
<evidence type="ECO:0000256" key="5">
    <source>
        <dbReference type="ARBA" id="ARBA00023008"/>
    </source>
</evidence>
<dbReference type="Pfam" id="PF01826">
    <property type="entry name" value="TIL"/>
    <property type="match status" value="3"/>
</dbReference>
<dbReference type="PROSITE" id="PS51257">
    <property type="entry name" value="PROKAR_LIPOPROTEIN"/>
    <property type="match status" value="1"/>
</dbReference>
<evidence type="ECO:0000313" key="15">
    <source>
        <dbReference type="EMBL" id="KAF6333486.1"/>
    </source>
</evidence>
<feature type="domain" description="VWFD" evidence="14">
    <location>
        <begin position="901"/>
        <end position="1072"/>
    </location>
</feature>
<dbReference type="Gene3D" id="2.10.25.10">
    <property type="entry name" value="Laminin"/>
    <property type="match status" value="4"/>
</dbReference>
<dbReference type="FunFam" id="2.10.25.10:FF:000414">
    <property type="entry name" value="von Willebrand factor"/>
    <property type="match status" value="1"/>
</dbReference>
<feature type="disulfide bond" evidence="9">
    <location>
        <begin position="2223"/>
        <end position="2273"/>
    </location>
</feature>
<dbReference type="Pfam" id="PF08742">
    <property type="entry name" value="C8"/>
    <property type="match status" value="4"/>
</dbReference>
<comment type="caution">
    <text evidence="15">The sequence shown here is derived from an EMBL/GenBank/DDBJ whole genome shotgun (WGS) entry which is preliminary data.</text>
</comment>
<evidence type="ECO:0000256" key="9">
    <source>
        <dbReference type="PROSITE-ProRule" id="PRU00039"/>
    </source>
</evidence>
<feature type="domain" description="VWFD" evidence="14">
    <location>
        <begin position="1631"/>
        <end position="1815"/>
    </location>
</feature>
<dbReference type="SMART" id="SM00214">
    <property type="entry name" value="VWC"/>
    <property type="match status" value="6"/>
</dbReference>
<dbReference type="SUPFAM" id="SSF57603">
    <property type="entry name" value="FnI-like domain"/>
    <property type="match status" value="1"/>
</dbReference>